<dbReference type="OrthoDB" id="10036721at2759"/>
<dbReference type="Pfam" id="PF17389">
    <property type="entry name" value="Bac_rhamnosid6H"/>
    <property type="match status" value="1"/>
</dbReference>
<dbReference type="InterPro" id="IPR035396">
    <property type="entry name" value="Bac_rhamnosid6H"/>
</dbReference>
<keyword evidence="3" id="KW-0326">Glycosidase</keyword>
<dbReference type="GO" id="GO:0016798">
    <property type="term" value="F:hydrolase activity, acting on glycosyl bonds"/>
    <property type="evidence" value="ECO:0007669"/>
    <property type="project" value="UniProtKB-KW"/>
</dbReference>
<sequence length="797" mass="87436">MSQASLTVLPRKRRDAQCSWLENNGPLILSNNSDDGDVSITLDYGRCEGGFPIYEIQDAKGDGQISLRVVFSETVDGVDTETGDGPFFLFSNAMNSYRNVSYTIEPSSNPKTLNSIHSQRSQRYQKLTLLSENASITFSKVGFRRIRAPTVPRARFHCSNETLNKIWNDGVKTLDMCTIAKGETEAAWQVTDRGTRVFGQHWAPCRQGTRWRDKTVTFQVLVEHGGASWGIHMVVNGLIFCLDPETKTLSAFEGLADKPSIFPSIPKGTWPLHGEVNLGQWIDISMRASGDTVTVSVNGQELGSVQDLALRPILGGDINSGSIAFGGPESWVALYRNLVVKTLDDMPLYENDLLLENKERTLADFQVGTNLVACTIDGAKRDRACFGGDLFVSGRAIAYSAMDMTAVAGTIELLTSHQMPDGYLGSLCPAQAPLHSGDELPPTYAFYSLTYALLLVVSIKDYWMHSGDEALVRKCFPKLQRLIEFVEAHVGADGLVEAPPPLSMHWFPMGGPVFGVSGTVNLAYYDALNAMQKMSTDADFKAELSTRAERLHQNLSKGLFHSETGIFRMSNHTAGDGLCQDTNAYAITLGISPEHANDATNLSCSEADLPVAFKNLGRWDAAKVVSPYATGFAVEALFKRNLGRNAVSLTERVWGVMADESGANYSGGHWEAMKIDGTPFSHDTSLMHAWSTWPVFLLPQYLAGVTVLEPNWSRFKLQPVLSGVEAIQYEIETALGRVAVDIRWNKSQWKGSMKLDMPTGSTAEVVPPQGYTLEGPAVIVADTSLARLVRFHRDMAL</sequence>
<evidence type="ECO:0000313" key="3">
    <source>
        <dbReference type="EMBL" id="KAH7120368.1"/>
    </source>
</evidence>
<proteinExistence type="predicted"/>
<dbReference type="Gene3D" id="1.50.10.10">
    <property type="match status" value="1"/>
</dbReference>
<dbReference type="Gene3D" id="2.60.120.560">
    <property type="entry name" value="Exo-inulinase, domain 1"/>
    <property type="match status" value="1"/>
</dbReference>
<accession>A0A9P9DJL4</accession>
<gene>
    <name evidence="3" type="ORF">B0J13DRAFT_649161</name>
</gene>
<dbReference type="PANTHER" id="PTHR34987:SF4">
    <property type="entry name" value="ALPHA-L-RHAMNOSIDASE C-TERMINAL DOMAIN-CONTAINING PROTEIN"/>
    <property type="match status" value="1"/>
</dbReference>
<feature type="domain" description="Alpha-L-rhamnosidase six-hairpin glycosidase" evidence="1">
    <location>
        <begin position="369"/>
        <end position="601"/>
    </location>
</feature>
<dbReference type="InterPro" id="IPR035398">
    <property type="entry name" value="Bac_rhamnosid_C"/>
</dbReference>
<keyword evidence="4" id="KW-1185">Reference proteome</keyword>
<keyword evidence="3" id="KW-0378">Hydrolase</keyword>
<feature type="domain" description="Alpha-L-rhamnosidase C-terminal" evidence="2">
    <location>
        <begin position="704"/>
        <end position="769"/>
    </location>
</feature>
<dbReference type="GO" id="GO:0005975">
    <property type="term" value="P:carbohydrate metabolic process"/>
    <property type="evidence" value="ECO:0007669"/>
    <property type="project" value="InterPro"/>
</dbReference>
<protein>
    <submittedName>
        <fullName evidence="3">Six-hairpin glycosidase-like protein</fullName>
    </submittedName>
</protein>
<dbReference type="InterPro" id="IPR012341">
    <property type="entry name" value="6hp_glycosidase-like_sf"/>
</dbReference>
<dbReference type="SUPFAM" id="SSF48208">
    <property type="entry name" value="Six-hairpin glycosidases"/>
    <property type="match status" value="1"/>
</dbReference>
<dbReference type="AlphaFoldDB" id="A0A9P9DJL4"/>
<dbReference type="PANTHER" id="PTHR34987">
    <property type="entry name" value="C, PUTATIVE (AFU_ORTHOLOGUE AFUA_3G02880)-RELATED"/>
    <property type="match status" value="1"/>
</dbReference>
<dbReference type="Gene3D" id="2.60.420.10">
    <property type="entry name" value="Maltose phosphorylase, domain 3"/>
    <property type="match status" value="1"/>
</dbReference>
<dbReference type="Proteomes" id="UP000717696">
    <property type="component" value="Unassembled WGS sequence"/>
</dbReference>
<dbReference type="InterPro" id="IPR008928">
    <property type="entry name" value="6-hairpin_glycosidase_sf"/>
</dbReference>
<evidence type="ECO:0000259" key="1">
    <source>
        <dbReference type="Pfam" id="PF17389"/>
    </source>
</evidence>
<name>A0A9P9DJL4_9HYPO</name>
<evidence type="ECO:0000313" key="4">
    <source>
        <dbReference type="Proteomes" id="UP000717696"/>
    </source>
</evidence>
<reference evidence="3" key="1">
    <citation type="journal article" date="2021" name="Nat. Commun.">
        <title>Genetic determinants of endophytism in the Arabidopsis root mycobiome.</title>
        <authorList>
            <person name="Mesny F."/>
            <person name="Miyauchi S."/>
            <person name="Thiergart T."/>
            <person name="Pickel B."/>
            <person name="Atanasova L."/>
            <person name="Karlsson M."/>
            <person name="Huettel B."/>
            <person name="Barry K.W."/>
            <person name="Haridas S."/>
            <person name="Chen C."/>
            <person name="Bauer D."/>
            <person name="Andreopoulos W."/>
            <person name="Pangilinan J."/>
            <person name="LaButti K."/>
            <person name="Riley R."/>
            <person name="Lipzen A."/>
            <person name="Clum A."/>
            <person name="Drula E."/>
            <person name="Henrissat B."/>
            <person name="Kohler A."/>
            <person name="Grigoriev I.V."/>
            <person name="Martin F.M."/>
            <person name="Hacquard S."/>
        </authorList>
    </citation>
    <scope>NUCLEOTIDE SEQUENCE</scope>
    <source>
        <strain evidence="3">MPI-CAGE-AT-0021</strain>
    </source>
</reference>
<evidence type="ECO:0000259" key="2">
    <source>
        <dbReference type="Pfam" id="PF17390"/>
    </source>
</evidence>
<dbReference type="Pfam" id="PF17390">
    <property type="entry name" value="Bac_rhamnosid_C"/>
    <property type="match status" value="1"/>
</dbReference>
<comment type="caution">
    <text evidence="3">The sequence shown here is derived from an EMBL/GenBank/DDBJ whole genome shotgun (WGS) entry which is preliminary data.</text>
</comment>
<dbReference type="EMBL" id="JAGMUU010000028">
    <property type="protein sequence ID" value="KAH7120368.1"/>
    <property type="molecule type" value="Genomic_DNA"/>
</dbReference>
<organism evidence="3 4">
    <name type="scientific">Dactylonectria estremocensis</name>
    <dbReference type="NCBI Taxonomy" id="1079267"/>
    <lineage>
        <taxon>Eukaryota</taxon>
        <taxon>Fungi</taxon>
        <taxon>Dikarya</taxon>
        <taxon>Ascomycota</taxon>
        <taxon>Pezizomycotina</taxon>
        <taxon>Sordariomycetes</taxon>
        <taxon>Hypocreomycetidae</taxon>
        <taxon>Hypocreales</taxon>
        <taxon>Nectriaceae</taxon>
        <taxon>Dactylonectria</taxon>
    </lineage>
</organism>